<dbReference type="GO" id="GO:0046872">
    <property type="term" value="F:metal ion binding"/>
    <property type="evidence" value="ECO:0007669"/>
    <property type="project" value="UniProtKB-KW"/>
</dbReference>
<keyword evidence="1" id="KW-0479">Metal-binding</keyword>
<dbReference type="Pfam" id="PF00403">
    <property type="entry name" value="HMA"/>
    <property type="match status" value="1"/>
</dbReference>
<feature type="domain" description="HMA" evidence="2">
    <location>
        <begin position="4"/>
        <end position="70"/>
    </location>
</feature>
<comment type="caution">
    <text evidence="3">The sequence shown here is derived from an EMBL/GenBank/DDBJ whole genome shotgun (WGS) entry which is preliminary data.</text>
</comment>
<dbReference type="PANTHER" id="PTHR46594:SF4">
    <property type="entry name" value="P-TYPE CATION-TRANSPORTING ATPASE"/>
    <property type="match status" value="1"/>
</dbReference>
<dbReference type="CDD" id="cd00371">
    <property type="entry name" value="HMA"/>
    <property type="match status" value="1"/>
</dbReference>
<dbReference type="InterPro" id="IPR001802">
    <property type="entry name" value="MerP/CopZ"/>
</dbReference>
<evidence type="ECO:0000313" key="4">
    <source>
        <dbReference type="Proteomes" id="UP000178690"/>
    </source>
</evidence>
<dbReference type="PROSITE" id="PS50846">
    <property type="entry name" value="HMA_2"/>
    <property type="match status" value="1"/>
</dbReference>
<protein>
    <recommendedName>
        <fullName evidence="2">HMA domain-containing protein</fullName>
    </recommendedName>
</protein>
<dbReference type="EMBL" id="MHST01000022">
    <property type="protein sequence ID" value="OHA48283.1"/>
    <property type="molecule type" value="Genomic_DNA"/>
</dbReference>
<evidence type="ECO:0000256" key="1">
    <source>
        <dbReference type="ARBA" id="ARBA00022723"/>
    </source>
</evidence>
<organism evidence="3 4">
    <name type="scientific">Terrybacteria sp. (strain RIFCSPHIGHO2_01_FULL_58_15)</name>
    <dbReference type="NCBI Taxonomy" id="1802363"/>
    <lineage>
        <taxon>Bacteria</taxon>
        <taxon>Candidatus Terryibacteriota</taxon>
    </lineage>
</organism>
<dbReference type="FunFam" id="3.30.70.100:FF:000005">
    <property type="entry name" value="Copper-exporting P-type ATPase A"/>
    <property type="match status" value="1"/>
</dbReference>
<dbReference type="InterPro" id="IPR036163">
    <property type="entry name" value="HMA_dom_sf"/>
</dbReference>
<gene>
    <name evidence="3" type="ORF">A2682_01680</name>
</gene>
<dbReference type="InterPro" id="IPR017969">
    <property type="entry name" value="Heavy-metal-associated_CS"/>
</dbReference>
<dbReference type="InterPro" id="IPR006121">
    <property type="entry name" value="HMA_dom"/>
</dbReference>
<evidence type="ECO:0000313" key="3">
    <source>
        <dbReference type="EMBL" id="OHA48283.1"/>
    </source>
</evidence>
<reference evidence="3 4" key="1">
    <citation type="journal article" date="2016" name="Nat. Commun.">
        <title>Thousands of microbial genomes shed light on interconnected biogeochemical processes in an aquifer system.</title>
        <authorList>
            <person name="Anantharaman K."/>
            <person name="Brown C.T."/>
            <person name="Hug L.A."/>
            <person name="Sharon I."/>
            <person name="Castelle C.J."/>
            <person name="Probst A.J."/>
            <person name="Thomas B.C."/>
            <person name="Singh A."/>
            <person name="Wilkins M.J."/>
            <person name="Karaoz U."/>
            <person name="Brodie E.L."/>
            <person name="Williams K.H."/>
            <person name="Hubbard S.S."/>
            <person name="Banfield J.F."/>
        </authorList>
    </citation>
    <scope>NUCLEOTIDE SEQUENCE [LARGE SCALE GENOMIC DNA]</scope>
    <source>
        <strain evidence="4">RIFCSPHIGHO2_01_FULL_58_15</strain>
    </source>
</reference>
<dbReference type="STRING" id="1802363.A2682_01680"/>
<dbReference type="PRINTS" id="PR00946">
    <property type="entry name" value="HGSCAVENGER"/>
</dbReference>
<dbReference type="PANTHER" id="PTHR46594">
    <property type="entry name" value="P-TYPE CATION-TRANSPORTING ATPASE"/>
    <property type="match status" value="1"/>
</dbReference>
<dbReference type="PROSITE" id="PS01047">
    <property type="entry name" value="HMA_1"/>
    <property type="match status" value="1"/>
</dbReference>
<accession>A0A1G2PJ43</accession>
<name>A0A1G2PJ43_TERXR</name>
<dbReference type="Gene3D" id="3.30.70.100">
    <property type="match status" value="1"/>
</dbReference>
<dbReference type="Proteomes" id="UP000178690">
    <property type="component" value="Unassembled WGS sequence"/>
</dbReference>
<evidence type="ECO:0000259" key="2">
    <source>
        <dbReference type="PROSITE" id="PS50846"/>
    </source>
</evidence>
<proteinExistence type="predicted"/>
<dbReference type="SUPFAM" id="SSF55008">
    <property type="entry name" value="HMA, heavy metal-associated domain"/>
    <property type="match status" value="1"/>
</dbReference>
<dbReference type="AlphaFoldDB" id="A0A1G2PJ43"/>
<sequence length="73" mass="7846">MAVVKKQFDVQGMHCGSCAAGIQMFLSSSDGIQNVTVDYNTKKADVEYDDAKITVDQILKGVEELGYSAKPTG</sequence>